<accession>A0ACC1PBC2</accession>
<sequence>MGLSNDIAALTGFACECVLWGAYCILFLISLGLLYRRTQCGHLNATLLVMHCLLFTTCTAHFALEFNHFYTTLRATGVPGFANETKPLAASDIFISISDLLGDAVLIYRCWFLWGDHRWIVLPLALPAIAGFGACSHNSRGLMRN</sequence>
<protein>
    <submittedName>
        <fullName evidence="1">Uncharacterized protein</fullName>
    </submittedName>
</protein>
<proteinExistence type="predicted"/>
<reference evidence="1" key="1">
    <citation type="submission" date="2022-08" db="EMBL/GenBank/DDBJ databases">
        <title>Genome Sequence of Pycnoporus sanguineus.</title>
        <authorList>
            <person name="Buettner E."/>
        </authorList>
    </citation>
    <scope>NUCLEOTIDE SEQUENCE</scope>
    <source>
        <strain evidence="1">CG-C14</strain>
    </source>
</reference>
<comment type="caution">
    <text evidence="1">The sequence shown here is derived from an EMBL/GenBank/DDBJ whole genome shotgun (WGS) entry which is preliminary data.</text>
</comment>
<evidence type="ECO:0000313" key="1">
    <source>
        <dbReference type="EMBL" id="KAJ2989654.1"/>
    </source>
</evidence>
<dbReference type="Proteomes" id="UP001144978">
    <property type="component" value="Unassembled WGS sequence"/>
</dbReference>
<evidence type="ECO:0000313" key="2">
    <source>
        <dbReference type="Proteomes" id="UP001144978"/>
    </source>
</evidence>
<name>A0ACC1PBC2_9APHY</name>
<gene>
    <name evidence="1" type="ORF">NUW54_g8712</name>
</gene>
<keyword evidence="2" id="KW-1185">Reference proteome</keyword>
<organism evidence="1 2">
    <name type="scientific">Trametes sanguinea</name>
    <dbReference type="NCBI Taxonomy" id="158606"/>
    <lineage>
        <taxon>Eukaryota</taxon>
        <taxon>Fungi</taxon>
        <taxon>Dikarya</taxon>
        <taxon>Basidiomycota</taxon>
        <taxon>Agaricomycotina</taxon>
        <taxon>Agaricomycetes</taxon>
        <taxon>Polyporales</taxon>
        <taxon>Polyporaceae</taxon>
        <taxon>Trametes</taxon>
    </lineage>
</organism>
<dbReference type="EMBL" id="JANSHE010002757">
    <property type="protein sequence ID" value="KAJ2989654.1"/>
    <property type="molecule type" value="Genomic_DNA"/>
</dbReference>